<evidence type="ECO:0000256" key="5">
    <source>
        <dbReference type="ARBA" id="ARBA00022989"/>
    </source>
</evidence>
<protein>
    <recommendedName>
        <fullName evidence="8">Glycosyltransferase 2-like domain-containing protein</fullName>
    </recommendedName>
</protein>
<dbReference type="AlphaFoldDB" id="A0AAV3GNS9"/>
<comment type="caution">
    <text evidence="9">The sequence shown here is derived from an EMBL/GenBank/DDBJ whole genome shotgun (WGS) entry which is preliminary data.</text>
</comment>
<evidence type="ECO:0000256" key="4">
    <source>
        <dbReference type="ARBA" id="ARBA00022692"/>
    </source>
</evidence>
<keyword evidence="5 7" id="KW-1133">Transmembrane helix</keyword>
<dbReference type="EMBL" id="ALZR01000027">
    <property type="protein sequence ID" value="EJV19343.1"/>
    <property type="molecule type" value="Genomic_DNA"/>
</dbReference>
<dbReference type="Pfam" id="PF13632">
    <property type="entry name" value="Glyco_trans_2_3"/>
    <property type="match status" value="1"/>
</dbReference>
<dbReference type="GO" id="GO:0016020">
    <property type="term" value="C:membrane"/>
    <property type="evidence" value="ECO:0007669"/>
    <property type="project" value="UniProtKB-SubCell"/>
</dbReference>
<keyword evidence="6 7" id="KW-0472">Membrane</keyword>
<gene>
    <name evidence="9" type="ORF">HMPREF1336_00613</name>
</gene>
<keyword evidence="4 7" id="KW-0812">Transmembrane</keyword>
<reference evidence="9 10" key="1">
    <citation type="submission" date="2012-04" db="EMBL/GenBank/DDBJ databases">
        <authorList>
            <person name="Weinstock G."/>
            <person name="Sodergren E."/>
            <person name="Lobos E.A."/>
            <person name="Fulton L."/>
            <person name="Fulton R."/>
            <person name="Courtney L."/>
            <person name="Fronick C."/>
            <person name="O'Laughlin M."/>
            <person name="Godfrey J."/>
            <person name="Wilson R.M."/>
            <person name="Miner T."/>
            <person name="Farmer C."/>
            <person name="Delehaunty K."/>
            <person name="Cordes M."/>
            <person name="Minx P."/>
            <person name="Tomlinson C."/>
            <person name="Chen J."/>
            <person name="Wollam A."/>
            <person name="Pepin K.H."/>
            <person name="Bhonagiri V."/>
            <person name="Zhang X."/>
            <person name="Suruliraj S."/>
            <person name="Warren W."/>
            <person name="Mitreva M."/>
            <person name="Mardis E.R."/>
            <person name="Wilson R.K."/>
        </authorList>
    </citation>
    <scope>NUCLEOTIDE SEQUENCE [LARGE SCALE GENOMIC DNA]</scope>
    <source>
        <strain evidence="9 10">ERV63</strain>
    </source>
</reference>
<accession>A0AAV3GNS9</accession>
<dbReference type="InterPro" id="IPR029044">
    <property type="entry name" value="Nucleotide-diphossugar_trans"/>
</dbReference>
<evidence type="ECO:0000259" key="8">
    <source>
        <dbReference type="Pfam" id="PF13632"/>
    </source>
</evidence>
<keyword evidence="3" id="KW-0808">Transferase</keyword>
<proteinExistence type="predicted"/>
<evidence type="ECO:0000313" key="9">
    <source>
        <dbReference type="EMBL" id="EJV19343.1"/>
    </source>
</evidence>
<dbReference type="PANTHER" id="PTHR43867:SF2">
    <property type="entry name" value="CELLULOSE SYNTHASE CATALYTIC SUBUNIT A [UDP-FORMING]"/>
    <property type="match status" value="1"/>
</dbReference>
<dbReference type="InterPro" id="IPR001173">
    <property type="entry name" value="Glyco_trans_2-like"/>
</dbReference>
<dbReference type="Gene3D" id="3.90.550.10">
    <property type="entry name" value="Spore Coat Polysaccharide Biosynthesis Protein SpsA, Chain A"/>
    <property type="match status" value="1"/>
</dbReference>
<sequence>MDSIAGPIQVLSRQFPNAQQGKGAALNHAFQIVLADAEKKDYSRNQILVGVVDADGFFSENIVNELTDVFADTTICAAQTRIKMKDVTNFMFIAQDVEFFTINNFIQKARRATKTIGLGGNGQFFRLSMITEHLGYQPWGNALLDDYELTIKLMLKELSIAYIDEAFMAQEALKDVKRFIRQRSRWVQGNLDCLAYLPRVIKSKSLTLRQKCGIYYFLAQPFINLVAGILVFVLTGLQLQHLYRLGFSLSLGISFALAVSISLVFGIFFTINYYRELKSFQLAVPAKLGLISLPFTISYMYLILFVSVVMAYYRFIKGNTTWIKTERN</sequence>
<evidence type="ECO:0000256" key="1">
    <source>
        <dbReference type="ARBA" id="ARBA00004141"/>
    </source>
</evidence>
<feature type="transmembrane region" description="Helical" evidence="7">
    <location>
        <begin position="249"/>
        <end position="271"/>
    </location>
</feature>
<dbReference type="InterPro" id="IPR050321">
    <property type="entry name" value="Glycosyltr_2/OpgH_subfam"/>
</dbReference>
<feature type="transmembrane region" description="Helical" evidence="7">
    <location>
        <begin position="291"/>
        <end position="313"/>
    </location>
</feature>
<feature type="domain" description="Glycosyltransferase 2-like" evidence="8">
    <location>
        <begin position="50"/>
        <end position="257"/>
    </location>
</feature>
<evidence type="ECO:0000256" key="2">
    <source>
        <dbReference type="ARBA" id="ARBA00022676"/>
    </source>
</evidence>
<evidence type="ECO:0000313" key="10">
    <source>
        <dbReference type="Proteomes" id="UP000004117"/>
    </source>
</evidence>
<dbReference type="SUPFAM" id="SSF53448">
    <property type="entry name" value="Nucleotide-diphospho-sugar transferases"/>
    <property type="match status" value="1"/>
</dbReference>
<dbReference type="Proteomes" id="UP000004117">
    <property type="component" value="Unassembled WGS sequence"/>
</dbReference>
<evidence type="ECO:0000256" key="7">
    <source>
        <dbReference type="SAM" id="Phobius"/>
    </source>
</evidence>
<organism evidence="9 10">
    <name type="scientific">Enterococcus faecalis ERV63</name>
    <dbReference type="NCBI Taxonomy" id="1134793"/>
    <lineage>
        <taxon>Bacteria</taxon>
        <taxon>Bacillati</taxon>
        <taxon>Bacillota</taxon>
        <taxon>Bacilli</taxon>
        <taxon>Lactobacillales</taxon>
        <taxon>Enterococcaceae</taxon>
        <taxon>Enterococcus</taxon>
    </lineage>
</organism>
<keyword evidence="2" id="KW-0328">Glycosyltransferase</keyword>
<feature type="transmembrane region" description="Helical" evidence="7">
    <location>
        <begin position="214"/>
        <end position="237"/>
    </location>
</feature>
<evidence type="ECO:0000256" key="3">
    <source>
        <dbReference type="ARBA" id="ARBA00022679"/>
    </source>
</evidence>
<dbReference type="GO" id="GO:0016757">
    <property type="term" value="F:glycosyltransferase activity"/>
    <property type="evidence" value="ECO:0007669"/>
    <property type="project" value="UniProtKB-KW"/>
</dbReference>
<evidence type="ECO:0000256" key="6">
    <source>
        <dbReference type="ARBA" id="ARBA00023136"/>
    </source>
</evidence>
<name>A0AAV3GNS9_ENTFL</name>
<dbReference type="PANTHER" id="PTHR43867">
    <property type="entry name" value="CELLULOSE SYNTHASE CATALYTIC SUBUNIT A [UDP-FORMING]"/>
    <property type="match status" value="1"/>
</dbReference>
<comment type="subcellular location">
    <subcellularLocation>
        <location evidence="1">Membrane</location>
        <topology evidence="1">Multi-pass membrane protein</topology>
    </subcellularLocation>
</comment>